<evidence type="ECO:0000313" key="3">
    <source>
        <dbReference type="Proteomes" id="UP000664702"/>
    </source>
</evidence>
<organism evidence="1">
    <name type="scientific">Bradyrhizobium barranii subsp. barranii</name>
    <dbReference type="NCBI Taxonomy" id="2823807"/>
    <lineage>
        <taxon>Bacteria</taxon>
        <taxon>Pseudomonadati</taxon>
        <taxon>Pseudomonadota</taxon>
        <taxon>Alphaproteobacteria</taxon>
        <taxon>Hyphomicrobiales</taxon>
        <taxon>Nitrobacteraceae</taxon>
        <taxon>Bradyrhizobium</taxon>
        <taxon>Bradyrhizobium barranii</taxon>
    </lineage>
</organism>
<dbReference type="AlphaFoldDB" id="A0A939M0M3"/>
<reference evidence="1" key="1">
    <citation type="submission" date="2021-03" db="EMBL/GenBank/DDBJ databases">
        <title>Whole Genome Sequence of Bradyrhizobium sp. Strain 144S4.</title>
        <authorList>
            <person name="Bromfield E.S.P."/>
            <person name="Cloutier S."/>
        </authorList>
    </citation>
    <scope>NUCLEOTIDE SEQUENCE [LARGE SCALE GENOMIC DNA]</scope>
    <source>
        <strain evidence="1">144S4</strain>
    </source>
</reference>
<proteinExistence type="predicted"/>
<dbReference type="EMBL" id="JAGEMI010000001">
    <property type="protein sequence ID" value="MBO1860744.1"/>
    <property type="molecule type" value="Genomic_DNA"/>
</dbReference>
<dbReference type="EMBL" id="CP086136">
    <property type="protein sequence ID" value="UEM13659.1"/>
    <property type="molecule type" value="Genomic_DNA"/>
</dbReference>
<dbReference type="RefSeq" id="WP_152036298.1">
    <property type="nucleotide sequence ID" value="NZ_CP086136.1"/>
</dbReference>
<evidence type="ECO:0000313" key="2">
    <source>
        <dbReference type="EMBL" id="UEM13659.1"/>
    </source>
</evidence>
<dbReference type="Proteomes" id="UP000664702">
    <property type="component" value="Chromosome"/>
</dbReference>
<name>A0A939M0M3_9BRAD</name>
<sequence length="89" mass="9434">MTYRRLRSAVATREAIEAIPPDAREQRAQHLVARERGQRLAAAQAAVAAALEAHERALASVPAAEADLKAARAKLDEVEREVAAAAPAA</sequence>
<evidence type="ECO:0000313" key="1">
    <source>
        <dbReference type="EMBL" id="MBO1860744.1"/>
    </source>
</evidence>
<dbReference type="GeneID" id="92970533"/>
<reference evidence="2 3" key="2">
    <citation type="journal article" date="2022" name="Int. J. Syst. Evol. Microbiol.">
        <title>Strains of Bradyrhizobium barranii sp. nov. associated with legumes native to Canada are symbionts of soybeans and belong to different subspecies (subsp. barranii subsp. nov. and subsp. apii subsp. nov.) and symbiovars (sv. glycinearum and sv. septentrionale).</title>
        <authorList>
            <person name="Bromfield E.S.P."/>
            <person name="Cloutier S."/>
            <person name="Wasai-Hara S."/>
            <person name="Minamisawa K."/>
        </authorList>
    </citation>
    <scope>NUCLEOTIDE SEQUENCE [LARGE SCALE GENOMIC DNA]</scope>
    <source>
        <strain evidence="2 3">144S4</strain>
    </source>
</reference>
<dbReference type="KEGG" id="bban:J4G43_004885"/>
<protein>
    <submittedName>
        <fullName evidence="1">Uncharacterized protein</fullName>
    </submittedName>
</protein>
<gene>
    <name evidence="2" type="ORF">J4G43_004885</name>
    <name evidence="1" type="ORF">J4G43_07085</name>
</gene>
<accession>A0A939M0M3</accession>